<dbReference type="InterPro" id="IPR050162">
    <property type="entry name" value="MsrA_MetSO_reductase"/>
</dbReference>
<evidence type="ECO:0000259" key="5">
    <source>
        <dbReference type="Pfam" id="PF01625"/>
    </source>
</evidence>
<comment type="caution">
    <text evidence="6">The sequence shown here is derived from an EMBL/GenBank/DDBJ whole genome shotgun (WGS) entry which is preliminary data.</text>
</comment>
<evidence type="ECO:0000256" key="2">
    <source>
        <dbReference type="ARBA" id="ARBA00047806"/>
    </source>
</evidence>
<dbReference type="GO" id="GO:0034599">
    <property type="term" value="P:cellular response to oxidative stress"/>
    <property type="evidence" value="ECO:0007669"/>
    <property type="project" value="TreeGrafter"/>
</dbReference>
<protein>
    <recommendedName>
        <fullName evidence="4">Peptide methionine sulfoxide reductase MsrA</fullName>
        <shortName evidence="4">Protein-methionine-S-oxide reductase</shortName>
        <ecNumber evidence="4">1.8.4.11</ecNumber>
    </recommendedName>
    <alternativeName>
        <fullName evidence="4">Peptide-methionine (S)-S-oxide reductase</fullName>
        <shortName evidence="4">Peptide Met(O) reductase</shortName>
    </alternativeName>
</protein>
<feature type="domain" description="Peptide methionine sulphoxide reductase MsrA" evidence="5">
    <location>
        <begin position="6"/>
        <end position="153"/>
    </location>
</feature>
<dbReference type="PANTHER" id="PTHR42799">
    <property type="entry name" value="MITOCHONDRIAL PEPTIDE METHIONINE SULFOXIDE REDUCTASE"/>
    <property type="match status" value="1"/>
</dbReference>
<dbReference type="GO" id="GO:0033744">
    <property type="term" value="F:L-methionine:thioredoxin-disulfide S-oxidoreductase activity"/>
    <property type="evidence" value="ECO:0007669"/>
    <property type="project" value="RHEA"/>
</dbReference>
<keyword evidence="1 4" id="KW-0560">Oxidoreductase</keyword>
<dbReference type="EMBL" id="AGEJ01000010">
    <property type="protein sequence ID" value="EMD17136.1"/>
    <property type="molecule type" value="Genomic_DNA"/>
</dbReference>
<dbReference type="GO" id="GO:0005737">
    <property type="term" value="C:cytoplasm"/>
    <property type="evidence" value="ECO:0007669"/>
    <property type="project" value="TreeGrafter"/>
</dbReference>
<dbReference type="InterPro" id="IPR036509">
    <property type="entry name" value="Met_Sox_Rdtase_MsrA_sf"/>
</dbReference>
<gene>
    <name evidence="4" type="primary">msrA</name>
    <name evidence="6" type="ORF">HMPREF9943_00507</name>
</gene>
<evidence type="ECO:0000313" key="6">
    <source>
        <dbReference type="EMBL" id="EMD17136.1"/>
    </source>
</evidence>
<comment type="catalytic activity">
    <reaction evidence="2 4">
        <text>L-methionyl-[protein] + [thioredoxin]-disulfide + H2O = L-methionyl-(S)-S-oxide-[protein] + [thioredoxin]-dithiol</text>
        <dbReference type="Rhea" id="RHEA:14217"/>
        <dbReference type="Rhea" id="RHEA-COMP:10698"/>
        <dbReference type="Rhea" id="RHEA-COMP:10700"/>
        <dbReference type="Rhea" id="RHEA-COMP:12313"/>
        <dbReference type="Rhea" id="RHEA-COMP:12315"/>
        <dbReference type="ChEBI" id="CHEBI:15377"/>
        <dbReference type="ChEBI" id="CHEBI:16044"/>
        <dbReference type="ChEBI" id="CHEBI:29950"/>
        <dbReference type="ChEBI" id="CHEBI:44120"/>
        <dbReference type="ChEBI" id="CHEBI:50058"/>
        <dbReference type="EC" id="1.8.4.11"/>
    </reaction>
</comment>
<accession>M2Q4G6</accession>
<dbReference type="RefSeq" id="WP_004801708.1">
    <property type="nucleotide sequence ID" value="NZ_KB446647.1"/>
</dbReference>
<keyword evidence="7" id="KW-1185">Reference proteome</keyword>
<dbReference type="NCBIfam" id="TIGR00401">
    <property type="entry name" value="msrA"/>
    <property type="match status" value="1"/>
</dbReference>
<comment type="similarity">
    <text evidence="4">Belongs to the MsrA Met sulfoxide reductase family.</text>
</comment>
<dbReference type="PANTHER" id="PTHR42799:SF2">
    <property type="entry name" value="MITOCHONDRIAL PEPTIDE METHIONINE SULFOXIDE REDUCTASE"/>
    <property type="match status" value="1"/>
</dbReference>
<evidence type="ECO:0000256" key="1">
    <source>
        <dbReference type="ARBA" id="ARBA00023002"/>
    </source>
</evidence>
<sequence>MKEKIIYMAGGCFWGLDAYLRQIKGVLYTESGYANGKTDFTDYSHVKETDHAETVKVIYDDSLVSLKDLLGYYLRVVDPTSINKQGADKGRQYRTGIYFIDQDDENIINERLDKESLLYSKPIVIEVKPLKNYITAEEYHQNYLEKNPQGYCHIDLTRVREPLDE</sequence>
<dbReference type="Pfam" id="PF01625">
    <property type="entry name" value="PMSR"/>
    <property type="match status" value="1"/>
</dbReference>
<dbReference type="STRING" id="999415.HMPREF9943_00507"/>
<comment type="catalytic activity">
    <reaction evidence="3 4">
        <text>[thioredoxin]-disulfide + L-methionine + H2O = L-methionine (S)-S-oxide + [thioredoxin]-dithiol</text>
        <dbReference type="Rhea" id="RHEA:19993"/>
        <dbReference type="Rhea" id="RHEA-COMP:10698"/>
        <dbReference type="Rhea" id="RHEA-COMP:10700"/>
        <dbReference type="ChEBI" id="CHEBI:15377"/>
        <dbReference type="ChEBI" id="CHEBI:29950"/>
        <dbReference type="ChEBI" id="CHEBI:50058"/>
        <dbReference type="ChEBI" id="CHEBI:57844"/>
        <dbReference type="ChEBI" id="CHEBI:58772"/>
        <dbReference type="EC" id="1.8.4.11"/>
    </reaction>
</comment>
<dbReference type="FunFam" id="3.30.1060.10:FF:000007">
    <property type="entry name" value="Peptide methionine sulfoxide reductase msrA/msrB"/>
    <property type="match status" value="1"/>
</dbReference>
<dbReference type="HAMAP" id="MF_01401">
    <property type="entry name" value="MsrA"/>
    <property type="match status" value="1"/>
</dbReference>
<reference evidence="6 7" key="1">
    <citation type="submission" date="2013-02" db="EMBL/GenBank/DDBJ databases">
        <title>The Genome Sequence of Lactobacillus catenaformis F0143.</title>
        <authorList>
            <consortium name="The Broad Institute Genome Sequencing Platform"/>
            <person name="Earl A."/>
            <person name="Ward D."/>
            <person name="Feldgarden M."/>
            <person name="Gevers D."/>
            <person name="Izard J."/>
            <person name="Blanton J.M."/>
            <person name="Mathney J."/>
            <person name="Dewhirst F.E."/>
            <person name="Young S.K."/>
            <person name="Zeng Q."/>
            <person name="Gargeya S."/>
            <person name="Fitzgerald M."/>
            <person name="Haas B."/>
            <person name="Abouelleil A."/>
            <person name="Alvarado L."/>
            <person name="Arachchi H.M."/>
            <person name="Berlin A."/>
            <person name="Chapman S.B."/>
            <person name="Gearin G."/>
            <person name="Goldberg J."/>
            <person name="Griggs A."/>
            <person name="Gujja S."/>
            <person name="Hansen M."/>
            <person name="Heiman D."/>
            <person name="Howarth C."/>
            <person name="Larimer J."/>
            <person name="Lui A."/>
            <person name="MacDonald P.J.P."/>
            <person name="McCowen C."/>
            <person name="Montmayeur A."/>
            <person name="Murphy C."/>
            <person name="Neiman D."/>
            <person name="Pearson M."/>
            <person name="Priest M."/>
            <person name="Roberts A."/>
            <person name="Saif S."/>
            <person name="Shea T."/>
            <person name="Sisk P."/>
            <person name="Stolte C."/>
            <person name="Sykes S."/>
            <person name="Wortman J."/>
            <person name="Nusbaum C."/>
            <person name="Birren B."/>
        </authorList>
    </citation>
    <scope>NUCLEOTIDE SEQUENCE [LARGE SCALE GENOMIC DNA]</scope>
    <source>
        <strain evidence="6 7">OT 569</strain>
    </source>
</reference>
<dbReference type="SUPFAM" id="SSF55068">
    <property type="entry name" value="Peptide methionine sulfoxide reductase"/>
    <property type="match status" value="1"/>
</dbReference>
<comment type="function">
    <text evidence="4">Has an important function as a repair enzyme for proteins that have been inactivated by oxidation. Catalyzes the reversible oxidation-reduction of methionine sulfoxide in proteins to methionine.</text>
</comment>
<name>M2Q4G6_9FIRM</name>
<dbReference type="GO" id="GO:0008113">
    <property type="term" value="F:peptide-methionine (S)-S-oxide reductase activity"/>
    <property type="evidence" value="ECO:0007669"/>
    <property type="project" value="UniProtKB-UniRule"/>
</dbReference>
<dbReference type="OrthoDB" id="4174719at2"/>
<dbReference type="eggNOG" id="COG0225">
    <property type="taxonomic scope" value="Bacteria"/>
</dbReference>
<organism evidence="6 7">
    <name type="scientific">Eggerthia catenaformis OT 569 = DSM 20559</name>
    <dbReference type="NCBI Taxonomy" id="999415"/>
    <lineage>
        <taxon>Bacteria</taxon>
        <taxon>Bacillati</taxon>
        <taxon>Bacillota</taxon>
        <taxon>Erysipelotrichia</taxon>
        <taxon>Erysipelotrichales</taxon>
        <taxon>Coprobacillaceae</taxon>
        <taxon>Eggerthia</taxon>
    </lineage>
</organism>
<proteinExistence type="inferred from homology"/>
<feature type="active site" evidence="4">
    <location>
        <position position="12"/>
    </location>
</feature>
<dbReference type="AlphaFoldDB" id="M2Q4G6"/>
<dbReference type="Gene3D" id="3.30.1060.10">
    <property type="entry name" value="Peptide methionine sulphoxide reductase MsrA"/>
    <property type="match status" value="1"/>
</dbReference>
<dbReference type="Proteomes" id="UP000011758">
    <property type="component" value="Unassembled WGS sequence"/>
</dbReference>
<dbReference type="InterPro" id="IPR002569">
    <property type="entry name" value="Met_Sox_Rdtase_MsrA_dom"/>
</dbReference>
<evidence type="ECO:0000256" key="3">
    <source>
        <dbReference type="ARBA" id="ARBA00048782"/>
    </source>
</evidence>
<evidence type="ECO:0000313" key="7">
    <source>
        <dbReference type="Proteomes" id="UP000011758"/>
    </source>
</evidence>
<dbReference type="PATRIC" id="fig|999415.3.peg.506"/>
<evidence type="ECO:0000256" key="4">
    <source>
        <dbReference type="HAMAP-Rule" id="MF_01401"/>
    </source>
</evidence>
<dbReference type="EC" id="1.8.4.11" evidence="4"/>